<dbReference type="SMART" id="SM00240">
    <property type="entry name" value="FHA"/>
    <property type="match status" value="1"/>
</dbReference>
<reference evidence="13" key="1">
    <citation type="journal article" date="2016" name="PLoS ONE">
        <title>Caste-Specific and Sex-Specific Expression of Chemoreceptor Genes in a Termite.</title>
        <authorList>
            <person name="Mitaka Y."/>
            <person name="Kobayashi K."/>
            <person name="Mikheyev A."/>
            <person name="Tin M.M.Y."/>
            <person name="Watanabe Y."/>
            <person name="Matsuura K."/>
        </authorList>
    </citation>
    <scope>NUCLEOTIDE SEQUENCE</scope>
</reference>
<dbReference type="SUPFAM" id="SSF49879">
    <property type="entry name" value="SMAD/FHA domain"/>
    <property type="match status" value="1"/>
</dbReference>
<feature type="domain" description="CCHC-type" evidence="12">
    <location>
        <begin position="522"/>
        <end position="536"/>
    </location>
</feature>
<name>A0A2Z5U222_9NEOP</name>
<evidence type="ECO:0000259" key="10">
    <source>
        <dbReference type="PROSITE" id="PS50006"/>
    </source>
</evidence>
<dbReference type="PROSITE" id="PS50006">
    <property type="entry name" value="FHA_DOMAIN"/>
    <property type="match status" value="1"/>
</dbReference>
<evidence type="ECO:0000259" key="12">
    <source>
        <dbReference type="PROSITE" id="PS50158"/>
    </source>
</evidence>
<dbReference type="PANTHER" id="PTHR15067">
    <property type="entry name" value="E3 UBIQUITIN-PROTEIN LIGASE RNF8"/>
    <property type="match status" value="1"/>
</dbReference>
<dbReference type="InterPro" id="IPR008984">
    <property type="entry name" value="SMAD_FHA_dom_sf"/>
</dbReference>
<feature type="domain" description="RING-type" evidence="11">
    <location>
        <begin position="360"/>
        <end position="398"/>
    </location>
</feature>
<dbReference type="GO" id="GO:0042393">
    <property type="term" value="F:histone binding"/>
    <property type="evidence" value="ECO:0007669"/>
    <property type="project" value="TreeGrafter"/>
</dbReference>
<feature type="region of interest" description="Disordered" evidence="9">
    <location>
        <begin position="449"/>
        <end position="510"/>
    </location>
</feature>
<dbReference type="SUPFAM" id="SSF57756">
    <property type="entry name" value="Retrovirus zinc finger-like domains"/>
    <property type="match status" value="1"/>
</dbReference>
<evidence type="ECO:0000313" key="13">
    <source>
        <dbReference type="EMBL" id="BBA93731.1"/>
    </source>
</evidence>
<dbReference type="GO" id="GO:0008270">
    <property type="term" value="F:zinc ion binding"/>
    <property type="evidence" value="ECO:0007669"/>
    <property type="project" value="UniProtKB-KW"/>
</dbReference>
<dbReference type="Gene3D" id="2.60.200.20">
    <property type="match status" value="1"/>
</dbReference>
<dbReference type="InterPro" id="IPR018957">
    <property type="entry name" value="Znf_C3HC4_RING-type"/>
</dbReference>
<organism evidence="13">
    <name type="scientific">Reticulitermes speratus</name>
    <dbReference type="NCBI Taxonomy" id="60591"/>
    <lineage>
        <taxon>Eukaryota</taxon>
        <taxon>Metazoa</taxon>
        <taxon>Ecdysozoa</taxon>
        <taxon>Arthropoda</taxon>
        <taxon>Hexapoda</taxon>
        <taxon>Insecta</taxon>
        <taxon>Pterygota</taxon>
        <taxon>Neoptera</taxon>
        <taxon>Polyneoptera</taxon>
        <taxon>Dictyoptera</taxon>
        <taxon>Blattodea</taxon>
        <taxon>Blattoidea</taxon>
        <taxon>Termitoidae</taxon>
        <taxon>Rhinotermitidae</taxon>
        <taxon>Reticulitermes</taxon>
        <taxon>Frontotermes</taxon>
    </lineage>
</organism>
<dbReference type="GO" id="GO:0005829">
    <property type="term" value="C:cytosol"/>
    <property type="evidence" value="ECO:0007669"/>
    <property type="project" value="TreeGrafter"/>
</dbReference>
<feature type="compositionally biased region" description="Basic and acidic residues" evidence="9">
    <location>
        <begin position="142"/>
        <end position="157"/>
    </location>
</feature>
<dbReference type="Pfam" id="PF00498">
    <property type="entry name" value="FHA"/>
    <property type="match status" value="1"/>
</dbReference>
<evidence type="ECO:0000256" key="4">
    <source>
        <dbReference type="ARBA" id="ARBA00022723"/>
    </source>
</evidence>
<dbReference type="GO" id="GO:0070936">
    <property type="term" value="P:protein K48-linked ubiquitination"/>
    <property type="evidence" value="ECO:0007669"/>
    <property type="project" value="TreeGrafter"/>
</dbReference>
<evidence type="ECO:0000256" key="5">
    <source>
        <dbReference type="ARBA" id="ARBA00022771"/>
    </source>
</evidence>
<evidence type="ECO:0000256" key="6">
    <source>
        <dbReference type="ARBA" id="ARBA00022786"/>
    </source>
</evidence>
<gene>
    <name evidence="13" type="primary">RsRNF8</name>
</gene>
<dbReference type="GO" id="GO:0061630">
    <property type="term" value="F:ubiquitin protein ligase activity"/>
    <property type="evidence" value="ECO:0007669"/>
    <property type="project" value="TreeGrafter"/>
</dbReference>
<dbReference type="GO" id="GO:0005634">
    <property type="term" value="C:nucleus"/>
    <property type="evidence" value="ECO:0007669"/>
    <property type="project" value="TreeGrafter"/>
</dbReference>
<evidence type="ECO:0000256" key="2">
    <source>
        <dbReference type="ARBA" id="ARBA00017908"/>
    </source>
</evidence>
<dbReference type="GO" id="GO:0035861">
    <property type="term" value="C:site of double-strand break"/>
    <property type="evidence" value="ECO:0007669"/>
    <property type="project" value="TreeGrafter"/>
</dbReference>
<dbReference type="PROSITE" id="PS00518">
    <property type="entry name" value="ZF_RING_1"/>
    <property type="match status" value="1"/>
</dbReference>
<dbReference type="PROSITE" id="PS50158">
    <property type="entry name" value="ZF_CCHC"/>
    <property type="match status" value="1"/>
</dbReference>
<dbReference type="Pfam" id="PF00097">
    <property type="entry name" value="zf-C3HC4"/>
    <property type="match status" value="1"/>
</dbReference>
<evidence type="ECO:0000256" key="1">
    <source>
        <dbReference type="ARBA" id="ARBA00005797"/>
    </source>
</evidence>
<dbReference type="PANTHER" id="PTHR15067:SF4">
    <property type="entry name" value="E3 UBIQUITIN-PROTEIN LIGASE RNF8"/>
    <property type="match status" value="1"/>
</dbReference>
<evidence type="ECO:0000256" key="9">
    <source>
        <dbReference type="SAM" id="MobiDB-lite"/>
    </source>
</evidence>
<dbReference type="GO" id="GO:0000151">
    <property type="term" value="C:ubiquitin ligase complex"/>
    <property type="evidence" value="ECO:0007669"/>
    <property type="project" value="TreeGrafter"/>
</dbReference>
<dbReference type="SMART" id="SM00184">
    <property type="entry name" value="RING"/>
    <property type="match status" value="1"/>
</dbReference>
<dbReference type="AlphaFoldDB" id="A0A2Z5U222"/>
<keyword evidence="5 8" id="KW-0863">Zinc-finger</keyword>
<feature type="domain" description="FHA" evidence="10">
    <location>
        <begin position="27"/>
        <end position="75"/>
    </location>
</feature>
<evidence type="ECO:0000256" key="8">
    <source>
        <dbReference type="PROSITE-ProRule" id="PRU00047"/>
    </source>
</evidence>
<feature type="compositionally biased region" description="Basic and acidic residues" evidence="9">
    <location>
        <begin position="171"/>
        <end position="181"/>
    </location>
</feature>
<feature type="region of interest" description="Disordered" evidence="9">
    <location>
        <begin position="142"/>
        <end position="181"/>
    </location>
</feature>
<keyword evidence="6" id="KW-0833">Ubl conjugation pathway</keyword>
<dbReference type="InterPro" id="IPR001878">
    <property type="entry name" value="Znf_CCHC"/>
</dbReference>
<feature type="compositionally biased region" description="Polar residues" evidence="9">
    <location>
        <begin position="158"/>
        <end position="170"/>
    </location>
</feature>
<dbReference type="InterPro" id="IPR001841">
    <property type="entry name" value="Znf_RING"/>
</dbReference>
<dbReference type="GO" id="GO:0006511">
    <property type="term" value="P:ubiquitin-dependent protein catabolic process"/>
    <property type="evidence" value="ECO:0007669"/>
    <property type="project" value="TreeGrafter"/>
</dbReference>
<keyword evidence="4" id="KW-0479">Metal-binding</keyword>
<dbReference type="GO" id="GO:0003676">
    <property type="term" value="F:nucleic acid binding"/>
    <property type="evidence" value="ECO:0007669"/>
    <property type="project" value="InterPro"/>
</dbReference>
<dbReference type="GO" id="GO:0006302">
    <property type="term" value="P:double-strand break repair"/>
    <property type="evidence" value="ECO:0007669"/>
    <property type="project" value="TreeGrafter"/>
</dbReference>
<dbReference type="InterPro" id="IPR036875">
    <property type="entry name" value="Znf_CCHC_sf"/>
</dbReference>
<dbReference type="SUPFAM" id="SSF57850">
    <property type="entry name" value="RING/U-box"/>
    <property type="match status" value="1"/>
</dbReference>
<dbReference type="Gene3D" id="3.30.40.10">
    <property type="entry name" value="Zinc/RING finger domain, C3HC4 (zinc finger)"/>
    <property type="match status" value="1"/>
</dbReference>
<keyword evidence="3" id="KW-0808">Transferase</keyword>
<dbReference type="InterPro" id="IPR017907">
    <property type="entry name" value="Znf_RING_CS"/>
</dbReference>
<feature type="compositionally biased region" description="Basic residues" evidence="9">
    <location>
        <begin position="453"/>
        <end position="462"/>
    </location>
</feature>
<dbReference type="EMBL" id="FX985844">
    <property type="protein sequence ID" value="BBA93731.1"/>
    <property type="molecule type" value="mRNA"/>
</dbReference>
<proteinExistence type="evidence at transcript level"/>
<evidence type="ECO:0000256" key="7">
    <source>
        <dbReference type="ARBA" id="ARBA00022833"/>
    </source>
</evidence>
<dbReference type="CDD" id="cd16535">
    <property type="entry name" value="RING-HC_RNF8"/>
    <property type="match status" value="1"/>
</dbReference>
<comment type="similarity">
    <text evidence="1">Belongs to the CHFR family.</text>
</comment>
<feature type="compositionally biased region" description="Low complexity" evidence="9">
    <location>
        <begin position="480"/>
        <end position="500"/>
    </location>
</feature>
<accession>A0A2Z5U222</accession>
<keyword evidence="7" id="KW-0862">Zinc</keyword>
<dbReference type="CDD" id="cd00060">
    <property type="entry name" value="FHA"/>
    <property type="match status" value="1"/>
</dbReference>
<dbReference type="InterPro" id="IPR013083">
    <property type="entry name" value="Znf_RING/FYVE/PHD"/>
</dbReference>
<evidence type="ECO:0000259" key="11">
    <source>
        <dbReference type="PROSITE" id="PS50089"/>
    </source>
</evidence>
<reference evidence="13" key="2">
    <citation type="submission" date="2017-10" db="EMBL/GenBank/DDBJ databases">
        <title>High Expression of DNA Repair Genes in Long-Lived Termite King.</title>
        <authorList>
            <person name="Tasaki E."/>
            <person name="Mitaka Y."/>
            <person name="Nozaki T."/>
            <person name="Kobayashi K."/>
            <person name="Matsuura K."/>
            <person name="Iuchi Y."/>
        </authorList>
    </citation>
    <scope>NUCLEOTIDE SEQUENCE</scope>
</reference>
<evidence type="ECO:0000256" key="3">
    <source>
        <dbReference type="ARBA" id="ARBA00022679"/>
    </source>
</evidence>
<dbReference type="InterPro" id="IPR000253">
    <property type="entry name" value="FHA_dom"/>
</dbReference>
<protein>
    <recommendedName>
        <fullName evidence="2">E3 ubiquitin-protein ligase CHFR</fullName>
    </recommendedName>
</protein>
<dbReference type="PROSITE" id="PS50089">
    <property type="entry name" value="ZF_RING_2"/>
    <property type="match status" value="1"/>
</dbReference>
<sequence>MADFEGAVLIGSEVCEYPRIDLVHSEFLVGRSRSSSFIIRHLSVSKTHCIFKKTDGIWTVCDQSSYGTYVNHKRLEKDEPFRVRDGDEISFGPNSNFKYVFYTKDISMNPAKRMRLDEYVNSEEQKLQNKSQVMESKVTKHTAELERGHVQEERRQLQDTLQSGSMQQQHDSLELEHQQAKERTLSQEKLLEEKQVLEEKLKEMQNLLEEKDKGEELLKKQLQEKEEQRLQDLKRLQEQKDAQAKVMLEELRKEVAEKEELIKIQLAREIQRLQEEKLKIEKDIRGELSKNGQSAENLKRLKEELQKVKTDLSNAEGKKQYLQNELEQITKAKEDAESHLKAKQDVLANLGELVEAELQCSICSELFVIATTLNCAHTFCRSCIVEWQKKEKTCPMCRTKITSQNRSIVFDTFIDRIVENLSVEMKNRRQEVIEDRQVRELLGPKLNCEPSHQRQRQRRRTRQSAESTSSSDDHSHDDNSVSSASSTETESETSSSYDSECTSDESSVEGDPHAYYGGYGCCFRCGRKGHWARGCPYR</sequence>